<name>A0ABD3EXE1_9STRA</name>
<reference evidence="2 3" key="1">
    <citation type="submission" date="2024-09" db="EMBL/GenBank/DDBJ databases">
        <title>Genome sequencing and assembly of Phytophthora oleae, isolate VK10A, causative agent of rot of olive drupes.</title>
        <authorList>
            <person name="Conti Taguali S."/>
            <person name="Riolo M."/>
            <person name="La Spada F."/>
            <person name="Cacciola S.O."/>
            <person name="Dionisio G."/>
        </authorList>
    </citation>
    <scope>NUCLEOTIDE SEQUENCE [LARGE SCALE GENOMIC DNA]</scope>
    <source>
        <strain evidence="2 3">VK10A</strain>
    </source>
</reference>
<dbReference type="Proteomes" id="UP001632037">
    <property type="component" value="Unassembled WGS sequence"/>
</dbReference>
<keyword evidence="1" id="KW-0732">Signal</keyword>
<dbReference type="AlphaFoldDB" id="A0ABD3EXE1"/>
<organism evidence="2 3">
    <name type="scientific">Phytophthora oleae</name>
    <dbReference type="NCBI Taxonomy" id="2107226"/>
    <lineage>
        <taxon>Eukaryota</taxon>
        <taxon>Sar</taxon>
        <taxon>Stramenopiles</taxon>
        <taxon>Oomycota</taxon>
        <taxon>Peronosporomycetes</taxon>
        <taxon>Peronosporales</taxon>
        <taxon>Peronosporaceae</taxon>
        <taxon>Phytophthora</taxon>
    </lineage>
</organism>
<comment type="caution">
    <text evidence="2">The sequence shown here is derived from an EMBL/GenBank/DDBJ whole genome shotgun (WGS) entry which is preliminary data.</text>
</comment>
<proteinExistence type="predicted"/>
<feature type="chain" id="PRO_5044810323" evidence="1">
    <location>
        <begin position="23"/>
        <end position="107"/>
    </location>
</feature>
<evidence type="ECO:0000313" key="2">
    <source>
        <dbReference type="EMBL" id="KAL3659218.1"/>
    </source>
</evidence>
<evidence type="ECO:0000256" key="1">
    <source>
        <dbReference type="SAM" id="SignalP"/>
    </source>
</evidence>
<dbReference type="EMBL" id="JBIMZQ010000048">
    <property type="protein sequence ID" value="KAL3659218.1"/>
    <property type="molecule type" value="Genomic_DNA"/>
</dbReference>
<feature type="signal peptide" evidence="1">
    <location>
        <begin position="1"/>
        <end position="22"/>
    </location>
</feature>
<gene>
    <name evidence="2" type="ORF">V7S43_015796</name>
</gene>
<evidence type="ECO:0000313" key="3">
    <source>
        <dbReference type="Proteomes" id="UP001632037"/>
    </source>
</evidence>
<accession>A0ABD3EXE1</accession>
<sequence length="107" mass="11538">MFAQFALSTVAACVALISSVNAHGYLEEPSPSWVDSPNSGWIANIDNYWDIGSGGDQCGLFKTMAEEKGVRVKDVVRIWSAVATSAATLWLMALVKLFRRTEGQVAG</sequence>
<protein>
    <submittedName>
        <fullName evidence="2">Uncharacterized protein</fullName>
    </submittedName>
</protein>
<keyword evidence="3" id="KW-1185">Reference proteome</keyword>